<dbReference type="PANTHER" id="PTHR24082">
    <property type="entry name" value="NUCLEAR HORMONE RECEPTOR"/>
    <property type="match status" value="1"/>
</dbReference>
<dbReference type="InterPro" id="IPR013088">
    <property type="entry name" value="Znf_NHR/GATA"/>
</dbReference>
<accession>A0A7R9KTH5</accession>
<protein>
    <recommendedName>
        <fullName evidence="9">NR LBD domain-containing protein</fullName>
    </recommendedName>
</protein>
<dbReference type="SMART" id="SM00399">
    <property type="entry name" value="ZnF_C4"/>
    <property type="match status" value="1"/>
</dbReference>
<evidence type="ECO:0000256" key="4">
    <source>
        <dbReference type="ARBA" id="ARBA00023015"/>
    </source>
</evidence>
<evidence type="ECO:0000256" key="7">
    <source>
        <dbReference type="ARBA" id="ARBA00023170"/>
    </source>
</evidence>
<evidence type="ECO:0000256" key="5">
    <source>
        <dbReference type="ARBA" id="ARBA00023125"/>
    </source>
</evidence>
<dbReference type="OrthoDB" id="6352325at2759"/>
<dbReference type="GO" id="GO:0000122">
    <property type="term" value="P:negative regulation of transcription by RNA polymerase II"/>
    <property type="evidence" value="ECO:0007669"/>
    <property type="project" value="TreeGrafter"/>
</dbReference>
<dbReference type="Proteomes" id="UP000759131">
    <property type="component" value="Unassembled WGS sequence"/>
</dbReference>
<dbReference type="InterPro" id="IPR050234">
    <property type="entry name" value="Nuclear_hormone_rcpt_NR1"/>
</dbReference>
<keyword evidence="8" id="KW-0539">Nucleus</keyword>
<dbReference type="EMBL" id="OC861081">
    <property type="protein sequence ID" value="CAD7629148.1"/>
    <property type="molecule type" value="Genomic_DNA"/>
</dbReference>
<evidence type="ECO:0000256" key="6">
    <source>
        <dbReference type="ARBA" id="ARBA00023163"/>
    </source>
</evidence>
<dbReference type="GO" id="GO:0004879">
    <property type="term" value="F:nuclear receptor activity"/>
    <property type="evidence" value="ECO:0007669"/>
    <property type="project" value="TreeGrafter"/>
</dbReference>
<keyword evidence="11" id="KW-1185">Reference proteome</keyword>
<dbReference type="InterPro" id="IPR035500">
    <property type="entry name" value="NHR-like_dom_sf"/>
</dbReference>
<evidence type="ECO:0000256" key="1">
    <source>
        <dbReference type="ARBA" id="ARBA00022723"/>
    </source>
</evidence>
<gene>
    <name evidence="10" type="ORF">OSB1V03_LOCUS9565</name>
</gene>
<dbReference type="SUPFAM" id="SSF48508">
    <property type="entry name" value="Nuclear receptor ligand-binding domain"/>
    <property type="match status" value="2"/>
</dbReference>
<keyword evidence="3" id="KW-0862">Zinc</keyword>
<dbReference type="GO" id="GO:0008270">
    <property type="term" value="F:zinc ion binding"/>
    <property type="evidence" value="ECO:0007669"/>
    <property type="project" value="UniProtKB-KW"/>
</dbReference>
<keyword evidence="7" id="KW-0675">Receptor</keyword>
<keyword evidence="5" id="KW-0238">DNA-binding</keyword>
<evidence type="ECO:0000313" key="10">
    <source>
        <dbReference type="EMBL" id="CAD7629148.1"/>
    </source>
</evidence>
<dbReference type="EMBL" id="CAJPIZ010006506">
    <property type="protein sequence ID" value="CAG2109578.1"/>
    <property type="molecule type" value="Genomic_DNA"/>
</dbReference>
<keyword evidence="6" id="KW-0804">Transcription</keyword>
<evidence type="ECO:0000259" key="9">
    <source>
        <dbReference type="PROSITE" id="PS51843"/>
    </source>
</evidence>
<sequence length="541" mass="62059">MATLCKKCRLDKCFVVGMKTSLFYSDEEIQLRNTIIAGNRKRKHGSIAESTPVVDLPQLSDLSSDSLPSSTQSEDILNLRKNNESKINCNQKNTNIAINDLITSVVPIVRPISDYSNTFNELEGNRLTELLSAVKCFEHQIVNNNNNNYIDNPFEALNIIVCEIDNRIKRAINMSKQLHSFNSICENDRLILIKNSALQIDILRLKNDTSYSVKLDLFEKFHLLPNSANFYTYHKSFLVNIGLDWESDILIINLVIILEHLVVHHDTFYCYLGNSCEITVDNRKHCKKCRLDKCLAAGMETSLIYNEKQRDIRKQIVTENRKRKAMAGRAHPMVDITTDLSQESLFNSDLIVLTDSSDNDSHNIHAMNDMITESGDSLQNQLINAYELSIMRPITDYSNQFNELESNRLCELLDALKVYQTPVAITDRICIDRLVDTLPILTHKNETQIKHVVKLSKCLNAFTTLCQSDQIVLVKYSSIEIEILRMNNKLYEIKLDLFREFARIGKPDIYILHLINDNVNNVMKDTDLSSVPLFKEICDRN</sequence>
<dbReference type="InterPro" id="IPR000536">
    <property type="entry name" value="Nucl_hrmn_rcpt_lig-bd"/>
</dbReference>
<evidence type="ECO:0000256" key="3">
    <source>
        <dbReference type="ARBA" id="ARBA00022833"/>
    </source>
</evidence>
<dbReference type="GO" id="GO:0045944">
    <property type="term" value="P:positive regulation of transcription by RNA polymerase II"/>
    <property type="evidence" value="ECO:0007669"/>
    <property type="project" value="TreeGrafter"/>
</dbReference>
<evidence type="ECO:0000256" key="2">
    <source>
        <dbReference type="ARBA" id="ARBA00022771"/>
    </source>
</evidence>
<dbReference type="AlphaFoldDB" id="A0A7R9KTH5"/>
<dbReference type="Gene3D" id="3.30.50.10">
    <property type="entry name" value="Erythroid Transcription Factor GATA-1, subunit A"/>
    <property type="match status" value="1"/>
</dbReference>
<name>A0A7R9KTH5_9ACAR</name>
<keyword evidence="1" id="KW-0479">Metal-binding</keyword>
<keyword evidence="2" id="KW-0863">Zinc-finger</keyword>
<keyword evidence="4" id="KW-0805">Transcription regulation</keyword>
<feature type="domain" description="NR LBD" evidence="9">
    <location>
        <begin position="374"/>
        <end position="541"/>
    </location>
</feature>
<reference evidence="10" key="1">
    <citation type="submission" date="2020-11" db="EMBL/GenBank/DDBJ databases">
        <authorList>
            <person name="Tran Van P."/>
        </authorList>
    </citation>
    <scope>NUCLEOTIDE SEQUENCE</scope>
</reference>
<dbReference type="GO" id="GO:0000978">
    <property type="term" value="F:RNA polymerase II cis-regulatory region sequence-specific DNA binding"/>
    <property type="evidence" value="ECO:0007669"/>
    <property type="project" value="TreeGrafter"/>
</dbReference>
<dbReference type="GO" id="GO:0030154">
    <property type="term" value="P:cell differentiation"/>
    <property type="evidence" value="ECO:0007669"/>
    <property type="project" value="TreeGrafter"/>
</dbReference>
<proteinExistence type="predicted"/>
<dbReference type="PROSITE" id="PS51843">
    <property type="entry name" value="NR_LBD"/>
    <property type="match status" value="1"/>
</dbReference>
<dbReference type="PANTHER" id="PTHR24082:SF283">
    <property type="entry name" value="NUCLEAR HORMONE RECEPTOR HR96"/>
    <property type="match status" value="1"/>
</dbReference>
<evidence type="ECO:0000313" key="11">
    <source>
        <dbReference type="Proteomes" id="UP000759131"/>
    </source>
</evidence>
<dbReference type="InterPro" id="IPR001628">
    <property type="entry name" value="Znf_hrmn_rcpt"/>
</dbReference>
<dbReference type="Pfam" id="PF00105">
    <property type="entry name" value="zf-C4"/>
    <property type="match status" value="1"/>
</dbReference>
<dbReference type="Gene3D" id="1.10.565.10">
    <property type="entry name" value="Retinoid X Receptor"/>
    <property type="match status" value="2"/>
</dbReference>
<dbReference type="SUPFAM" id="SSF57716">
    <property type="entry name" value="Glucocorticoid receptor-like (DNA-binding domain)"/>
    <property type="match status" value="2"/>
</dbReference>
<organism evidence="10">
    <name type="scientific">Medioppia subpectinata</name>
    <dbReference type="NCBI Taxonomy" id="1979941"/>
    <lineage>
        <taxon>Eukaryota</taxon>
        <taxon>Metazoa</taxon>
        <taxon>Ecdysozoa</taxon>
        <taxon>Arthropoda</taxon>
        <taxon>Chelicerata</taxon>
        <taxon>Arachnida</taxon>
        <taxon>Acari</taxon>
        <taxon>Acariformes</taxon>
        <taxon>Sarcoptiformes</taxon>
        <taxon>Oribatida</taxon>
        <taxon>Brachypylina</taxon>
        <taxon>Oppioidea</taxon>
        <taxon>Oppiidae</taxon>
        <taxon>Medioppia</taxon>
    </lineage>
</organism>
<evidence type="ECO:0000256" key="8">
    <source>
        <dbReference type="ARBA" id="ARBA00023242"/>
    </source>
</evidence>